<feature type="disulfide bond" evidence="12">
    <location>
        <begin position="1643"/>
        <end position="1661"/>
    </location>
</feature>
<evidence type="ECO:0000256" key="2">
    <source>
        <dbReference type="ARBA" id="ARBA00022536"/>
    </source>
</evidence>
<feature type="repeat" description="LDL-receptor class B" evidence="13">
    <location>
        <begin position="1034"/>
        <end position="1080"/>
    </location>
</feature>
<evidence type="ECO:0000256" key="6">
    <source>
        <dbReference type="ARBA" id="ARBA00022737"/>
    </source>
</evidence>
<feature type="disulfide bond" evidence="12">
    <location>
        <begin position="1557"/>
        <end position="1569"/>
    </location>
</feature>
<feature type="disulfide bond" evidence="12">
    <location>
        <begin position="601"/>
        <end position="616"/>
    </location>
</feature>
<dbReference type="PROSITE" id="PS51120">
    <property type="entry name" value="LDLRB"/>
    <property type="match status" value="9"/>
</dbReference>
<feature type="disulfide bond" evidence="12">
    <location>
        <begin position="1564"/>
        <end position="1582"/>
    </location>
</feature>
<accession>A0ABQ9FSK8</accession>
<keyword evidence="7" id="KW-1133">Transmembrane helix</keyword>
<keyword evidence="5" id="KW-0732">Signal</keyword>
<dbReference type="CDD" id="cd00112">
    <property type="entry name" value="LDLa"/>
    <property type="match status" value="19"/>
</dbReference>
<evidence type="ECO:0000256" key="7">
    <source>
        <dbReference type="ARBA" id="ARBA00022989"/>
    </source>
</evidence>
<evidence type="ECO:0000256" key="9">
    <source>
        <dbReference type="ARBA" id="ARBA00023157"/>
    </source>
</evidence>
<evidence type="ECO:0000256" key="4">
    <source>
        <dbReference type="ARBA" id="ARBA00022692"/>
    </source>
</evidence>
<feature type="domain" description="EGF-like" evidence="15">
    <location>
        <begin position="1779"/>
        <end position="1794"/>
    </location>
</feature>
<sequence>MGNGYLFWTDVGKHKIEMSKLDGTERTEIITTDIAEPTGLTIDYDENILYWCDKTLQKIESYNIKNGTRRVVVQSGVNECTSLTLYNEHLYWLEATSKGTIKRAHKKTGQDIVIMRSDLVDNLRDIVAFERSRQKGTNICEQKNGDCVGLCFHIGNNERNCACSYGSLAADKKSCVEHKEFLLYSRITSIESINMTRPDPNPPLPSIKNADYMKNVIGLTADFKHKRIYYSDIQRGDIQFVYFNGTKFTAIIDSVGSAEGLAFKPAFGNNTKPYLYWTSYTNSSIGRVPIHPENGTAAGKIEKVLQLGIDDHPRAIVIDSCSSQMFWTNWNDLSPKIQRAYLSGYHATSIITTEIRTPNGLAIDHLNQKLYWSDARLDKIEYADFDGRNRVVLLTDVPQHPFGLVVYGDYIYWTDWMLRAVVRINKYDNSARTYLRSQLDRQPMGIIAVAEDMDDCTVNPCYDNNFGCEEQCITKLGRGYCACGEGKILLSDGKRCGGLNVSCGIDQFVCHDQTACIEYSQTCDSIPNCLDGSDEFEEVCERAECDLGWFTCRNHRCVSHDARCNGENDCGDGSDETGCHCNKETEFQCKTGLCIQKQYRCDRDRDCPDFSDEIGCNLTCENLEIMQEIPGHFVSCNTTSQCIMVEWICDGNSDCWDNNDERNCSIDNTDHACPGSFQCNTSKSCIPLQWKCDSDDDCGDGSDEKDCPYKCEDHMFRCDDNTCLPRSWKCDGHPDCLDHSDEGKSCNNSSCKDDEFNCTNGRCIPKQWMCDGDSDCTEGEDERVENGCEPVQCDEDEFQCLNRRCIKQMYYCDRDNDCSDNSDEPPTCVYKNCSSLEFRCVNNGTCIDMDLKCNGFPDCPDHSDENDCGPHIGCKEYLCRNGICLNDSLVCNGANDCGDNSDESTKCYVNECTTGKAICSQKCIDLKIGHKCGCNEGYQLRADNYTCEDVDECKTLYPCSQFCVNTDGSFKCLCAEGYKMQSDKRSCKIADDVRPYLLLANRYYIRNVSFSGQQQLISHGLSNAVAIDFHWADQMIYWTDITSKNSSICRLNITSQNNTKEVLLNTTVKNPDGIAVDWIGKNLYWCDKTTDTIEVSKLDGKYRKVLINIGLQEPRGIEVFPSKGLFFYTDWGEPSHVSRANMDGTDNRKIISQDIAWPNALTIDYVTEKIFWADASLDYIAMANLDGTERHVILEEDLPHTFALTTFMDYIFWTDWEHLSIQKAHKFSGADRSVVAHLVHRPMDIQVFHPVRQVEIPKYKNPCHNNGGCSHLCLLRPNPYYQSIEAVCACPENFYLGTDGKTCVSNCTSSQFHCVQTSKCIPKWWYCDGRVDCEDRSDEPPTCAQYICSQPGMFRCDNGTTPEDCISPVYICDGRKQCSDGSDEKNCENFICLDGFQKCLNEHKCYSETRKCDGTLDCSGGEDELNCVNTTCKSTQFQCNNGRCVPYVWHCDEDDDCGDRSDEPAYCEWINNTCRPNYIKCAKSGRCIPESWQCDGDHDCGNHDPSDESPDVCSKQTCSATYFRCKNSHCIPGRWRCDYDNDCRDGSDEENCEYRNCSESEFRCGNHKCIPKNLKCDGEINCEDGSDETANCTSLQCSDDEFQCKKIPFCIPKDWHCDEDTDCSDGSDEWNCTHKCEAGQFQCNNSVCIPGLWMCDTDVDCNDGSDEDNVMCSKHACAPGRFRCSNNKCISMHAKCDGIDNCGDNSDEKYCEAVSCKRNEFKCNTTNQCIPTYKLCDGTNDCHDRSDESKLCTHLRRCSNRNPCEHNCQYHQAMNIYICSCKEGYKLQSDGRSCRPMNSCTMYGTCPQKCTKVQTKTKCYCDVGYESTFTEEGGHQCKAKGTKPHLLVGVENEFIRIHSPDNVGNISGDSHYSETDYKLFRIDAVDLDTQTGSASTWDAYILNHHNRTISKIPITAPKGKAESTNPKTKNKPTKLKRAASPAVNVIVSGLAEPHGIAVDWIGKHLYWTDSGTRKVEMAMLHDQKRITIAHGQLNQPFSIAVHPEAGKIYWTDRGYPAKIESANLDGSGRKELVKDDIVWPNGLTVDYANDRIYWADTKKHVIETVDLQGRDRHIVQEFNCKCIDR</sequence>
<dbReference type="InterPro" id="IPR002172">
    <property type="entry name" value="LDrepeatLR_classA_rpt"/>
</dbReference>
<dbReference type="SMART" id="SM00179">
    <property type="entry name" value="EGF_CA"/>
    <property type="match status" value="3"/>
</dbReference>
<feature type="disulfide bond" evidence="12">
    <location>
        <begin position="552"/>
        <end position="570"/>
    </location>
</feature>
<keyword evidence="8" id="KW-0472">Membrane</keyword>
<dbReference type="PROSITE" id="PS01209">
    <property type="entry name" value="LDLRA_1"/>
    <property type="match status" value="10"/>
</dbReference>
<dbReference type="SMART" id="SM00192">
    <property type="entry name" value="LDLa"/>
    <property type="match status" value="21"/>
</dbReference>
<feature type="disulfide bond" evidence="12">
    <location>
        <begin position="649"/>
        <end position="664"/>
    </location>
</feature>
<evidence type="ECO:0000256" key="10">
    <source>
        <dbReference type="ARBA" id="ARBA00023170"/>
    </source>
</evidence>
<feature type="disulfide bond" evidence="12">
    <location>
        <begin position="711"/>
        <end position="723"/>
    </location>
</feature>
<dbReference type="PROSITE" id="PS50068">
    <property type="entry name" value="LDLRA_2"/>
    <property type="match status" value="21"/>
</dbReference>
<dbReference type="EMBL" id="JARBDR010000141">
    <property type="protein sequence ID" value="KAJ8320243.1"/>
    <property type="molecule type" value="Genomic_DNA"/>
</dbReference>
<evidence type="ECO:0000256" key="13">
    <source>
        <dbReference type="PROSITE-ProRule" id="PRU00461"/>
    </source>
</evidence>
<evidence type="ECO:0000256" key="11">
    <source>
        <dbReference type="ARBA" id="ARBA00023180"/>
    </source>
</evidence>
<dbReference type="PRINTS" id="PR00261">
    <property type="entry name" value="LDLRECEPTOR"/>
</dbReference>
<keyword evidence="17" id="KW-1185">Reference proteome</keyword>
<feature type="disulfide bond" evidence="12">
    <location>
        <begin position="1677"/>
        <end position="1689"/>
    </location>
</feature>
<reference evidence="16 17" key="1">
    <citation type="submission" date="2022-12" db="EMBL/GenBank/DDBJ databases">
        <title>Chromosome-level genome of Tegillarca granosa.</title>
        <authorList>
            <person name="Kim J."/>
        </authorList>
    </citation>
    <scope>NUCLEOTIDE SEQUENCE [LARGE SCALE GENOMIC DNA]</scope>
    <source>
        <strain evidence="16">Teg-2019</strain>
        <tissue evidence="16">Adductor muscle</tissue>
    </source>
</reference>
<feature type="disulfide bond" evidence="12">
    <location>
        <begin position="589"/>
        <end position="607"/>
    </location>
</feature>
<evidence type="ECO:0000256" key="3">
    <source>
        <dbReference type="ARBA" id="ARBA00022583"/>
    </source>
</evidence>
<feature type="disulfide bond" evidence="12">
    <location>
        <begin position="758"/>
        <end position="776"/>
    </location>
</feature>
<feature type="disulfide bond" evidence="12">
    <location>
        <begin position="1439"/>
        <end position="1457"/>
    </location>
</feature>
<dbReference type="InterPro" id="IPR026823">
    <property type="entry name" value="cEGF"/>
</dbReference>
<dbReference type="SUPFAM" id="SSF63825">
    <property type="entry name" value="YWTD domain"/>
    <property type="match status" value="4"/>
</dbReference>
<feature type="disulfide bond" evidence="12">
    <location>
        <begin position="1412"/>
        <end position="1427"/>
    </location>
</feature>
<dbReference type="Gene3D" id="2.120.10.30">
    <property type="entry name" value="TolB, C-terminal domain"/>
    <property type="match status" value="4"/>
</dbReference>
<keyword evidence="9 12" id="KW-1015">Disulfide bond</keyword>
<feature type="repeat" description="LDL-receptor class B" evidence="13">
    <location>
        <begin position="368"/>
        <end position="410"/>
    </location>
</feature>
<feature type="region of interest" description="Disordered" evidence="14">
    <location>
        <begin position="1916"/>
        <end position="1936"/>
    </location>
</feature>
<feature type="disulfide bond" evidence="12">
    <location>
        <begin position="692"/>
        <end position="707"/>
    </location>
</feature>
<dbReference type="Gene3D" id="2.10.25.10">
    <property type="entry name" value="Laminin"/>
    <property type="match status" value="3"/>
</dbReference>
<feature type="disulfide bond" evidence="12">
    <location>
        <begin position="1636"/>
        <end position="1648"/>
    </location>
</feature>
<dbReference type="InterPro" id="IPR023415">
    <property type="entry name" value="LDLR_class-A_CS"/>
</dbReference>
<feature type="repeat" description="LDL-receptor class B" evidence="13">
    <location>
        <begin position="1081"/>
        <end position="1123"/>
    </location>
</feature>
<feature type="repeat" description="LDL-receptor class B" evidence="13">
    <location>
        <begin position="323"/>
        <end position="367"/>
    </location>
</feature>
<dbReference type="PANTHER" id="PTHR22722:SF12">
    <property type="entry name" value="EGF-LIKE DOMAIN-CONTAINING PROTEIN"/>
    <property type="match status" value="1"/>
</dbReference>
<dbReference type="InterPro" id="IPR000033">
    <property type="entry name" value="LDLR_classB_rpt"/>
</dbReference>
<dbReference type="InterPro" id="IPR011042">
    <property type="entry name" value="6-blade_b-propeller_TolB-like"/>
</dbReference>
<feature type="disulfide bond" evidence="12">
    <location>
        <begin position="1537"/>
        <end position="1552"/>
    </location>
</feature>
<keyword evidence="6" id="KW-0677">Repeat</keyword>
<proteinExistence type="predicted"/>
<feature type="disulfide bond" evidence="12">
    <location>
        <begin position="1684"/>
        <end position="1702"/>
    </location>
</feature>
<feature type="disulfide bond" evidence="12">
    <location>
        <begin position="800"/>
        <end position="818"/>
    </location>
</feature>
<feature type="disulfide bond" evidence="12">
    <location>
        <begin position="751"/>
        <end position="763"/>
    </location>
</feature>
<feature type="repeat" description="LDL-receptor class B" evidence="13">
    <location>
        <begin position="1963"/>
        <end position="2005"/>
    </location>
</feature>
<evidence type="ECO:0000313" key="16">
    <source>
        <dbReference type="EMBL" id="KAJ8320243.1"/>
    </source>
</evidence>
<feature type="domain" description="EGF-like" evidence="15">
    <location>
        <begin position="972"/>
        <end position="987"/>
    </location>
</feature>
<dbReference type="PROSITE" id="PS01187">
    <property type="entry name" value="EGF_CA"/>
    <property type="match status" value="1"/>
</dbReference>
<evidence type="ECO:0000313" key="17">
    <source>
        <dbReference type="Proteomes" id="UP001217089"/>
    </source>
</evidence>
<comment type="caution">
    <text evidence="16">The sequence shown here is derived from an EMBL/GenBank/DDBJ whole genome shotgun (WGS) entry which is preliminary data.</text>
</comment>
<feature type="disulfide bond" evidence="12">
    <location>
        <begin position="1372"/>
        <end position="1387"/>
    </location>
</feature>
<dbReference type="PANTHER" id="PTHR22722">
    <property type="entry name" value="LOW-DENSITY LIPOPROTEIN RECEPTOR-RELATED PROTEIN 2-RELATED"/>
    <property type="match status" value="1"/>
</dbReference>
<evidence type="ECO:0000259" key="15">
    <source>
        <dbReference type="PROSITE" id="PS01186"/>
    </source>
</evidence>
<organism evidence="16 17">
    <name type="scientific">Tegillarca granosa</name>
    <name type="common">Malaysian cockle</name>
    <name type="synonym">Anadara granosa</name>
    <dbReference type="NCBI Taxonomy" id="220873"/>
    <lineage>
        <taxon>Eukaryota</taxon>
        <taxon>Metazoa</taxon>
        <taxon>Spiralia</taxon>
        <taxon>Lophotrochozoa</taxon>
        <taxon>Mollusca</taxon>
        <taxon>Bivalvia</taxon>
        <taxon>Autobranchia</taxon>
        <taxon>Pteriomorphia</taxon>
        <taxon>Arcoida</taxon>
        <taxon>Arcoidea</taxon>
        <taxon>Arcidae</taxon>
        <taxon>Tegillarca</taxon>
    </lineage>
</organism>
<feature type="disulfide bond" evidence="12">
    <location>
        <begin position="564"/>
        <end position="579"/>
    </location>
</feature>
<name>A0ABQ9FSK8_TEGGR</name>
<dbReference type="Pfam" id="PF12662">
    <property type="entry name" value="cEGF"/>
    <property type="match status" value="2"/>
</dbReference>
<feature type="disulfide bond" evidence="12">
    <location>
        <begin position="1696"/>
        <end position="1711"/>
    </location>
</feature>
<comment type="subcellular location">
    <subcellularLocation>
        <location evidence="1">Membrane</location>
        <topology evidence="1">Single-pass membrane protein</topology>
    </subcellularLocation>
</comment>
<feature type="disulfide bond" evidence="12">
    <location>
        <begin position="853"/>
        <end position="868"/>
    </location>
</feature>
<protein>
    <recommendedName>
        <fullName evidence="15">EGF-like domain-containing protein</fullName>
    </recommendedName>
</protein>
<dbReference type="InterPro" id="IPR009030">
    <property type="entry name" value="Growth_fac_rcpt_cys_sf"/>
</dbReference>
<evidence type="ECO:0000256" key="5">
    <source>
        <dbReference type="ARBA" id="ARBA00022729"/>
    </source>
</evidence>
<dbReference type="SMART" id="SM00181">
    <property type="entry name" value="EGF"/>
    <property type="match status" value="12"/>
</dbReference>
<dbReference type="InterPro" id="IPR000152">
    <property type="entry name" value="EGF-type_Asp/Asn_hydroxyl_site"/>
</dbReference>
<keyword evidence="11" id="KW-0325">Glycoprotein</keyword>
<feature type="repeat" description="LDL-receptor class B" evidence="13">
    <location>
        <begin position="2006"/>
        <end position="2049"/>
    </location>
</feature>
<feature type="disulfide bond" evidence="12">
    <location>
        <begin position="1518"/>
        <end position="1530"/>
    </location>
</feature>
<keyword evidence="3" id="KW-0254">Endocytosis</keyword>
<feature type="disulfide bond" evidence="12">
    <location>
        <begin position="545"/>
        <end position="557"/>
    </location>
</feature>
<evidence type="ECO:0000256" key="12">
    <source>
        <dbReference type="PROSITE-ProRule" id="PRU00124"/>
    </source>
</evidence>
<dbReference type="InterPro" id="IPR018097">
    <property type="entry name" value="EGF_Ca-bd_CS"/>
</dbReference>
<dbReference type="Pfam" id="PF00057">
    <property type="entry name" value="Ldl_recept_a"/>
    <property type="match status" value="20"/>
</dbReference>
<dbReference type="InterPro" id="IPR036055">
    <property type="entry name" value="LDL_receptor-like_sf"/>
</dbReference>
<dbReference type="PROSITE" id="PS01186">
    <property type="entry name" value="EGF_2"/>
    <property type="match status" value="2"/>
</dbReference>
<feature type="repeat" description="LDL-receptor class B" evidence="13">
    <location>
        <begin position="1168"/>
        <end position="1210"/>
    </location>
</feature>
<dbReference type="Gene3D" id="4.10.400.10">
    <property type="entry name" value="Low-density Lipoprotein Receptor"/>
    <property type="match status" value="21"/>
</dbReference>
<keyword evidence="4" id="KW-0812">Transmembrane</keyword>
<evidence type="ECO:0000256" key="14">
    <source>
        <dbReference type="SAM" id="MobiDB-lite"/>
    </source>
</evidence>
<dbReference type="Proteomes" id="UP001217089">
    <property type="component" value="Unassembled WGS sequence"/>
</dbReference>
<dbReference type="SMART" id="SM00135">
    <property type="entry name" value="LY"/>
    <property type="match status" value="15"/>
</dbReference>
<dbReference type="Pfam" id="PF00058">
    <property type="entry name" value="Ldl_recept_b"/>
    <property type="match status" value="7"/>
</dbReference>
<keyword evidence="2" id="KW-0245">EGF-like domain</keyword>
<gene>
    <name evidence="16" type="ORF">KUTeg_001830</name>
</gene>
<dbReference type="InterPro" id="IPR000742">
    <property type="entry name" value="EGF"/>
</dbReference>
<feature type="disulfide bond" evidence="12">
    <location>
        <begin position="793"/>
        <end position="805"/>
    </location>
</feature>
<dbReference type="InterPro" id="IPR001881">
    <property type="entry name" value="EGF-like_Ca-bd_dom"/>
</dbReference>
<feature type="disulfide bond" evidence="12">
    <location>
        <begin position="673"/>
        <end position="685"/>
    </location>
</feature>
<dbReference type="Pfam" id="PF14670">
    <property type="entry name" value="FXa_inhibition"/>
    <property type="match status" value="2"/>
</dbReference>
<feature type="disulfide bond" evidence="12">
    <location>
        <begin position="1432"/>
        <end position="1444"/>
    </location>
</feature>
<feature type="disulfide bond" evidence="12">
    <location>
        <begin position="879"/>
        <end position="897"/>
    </location>
</feature>
<evidence type="ECO:0000256" key="1">
    <source>
        <dbReference type="ARBA" id="ARBA00004167"/>
    </source>
</evidence>
<feature type="disulfide bond" evidence="12">
    <location>
        <begin position="1525"/>
        <end position="1543"/>
    </location>
</feature>
<feature type="repeat" description="LDL-receptor class B" evidence="13">
    <location>
        <begin position="1124"/>
        <end position="1167"/>
    </location>
</feature>
<dbReference type="PROSITE" id="PS00010">
    <property type="entry name" value="ASX_HYDROXYL"/>
    <property type="match status" value="1"/>
</dbReference>
<evidence type="ECO:0000256" key="8">
    <source>
        <dbReference type="ARBA" id="ARBA00023136"/>
    </source>
</evidence>
<dbReference type="InterPro" id="IPR051221">
    <property type="entry name" value="LDLR-related"/>
</dbReference>
<keyword evidence="10" id="KW-0675">Receptor</keyword>
<feature type="disulfide bond" evidence="12">
    <location>
        <begin position="718"/>
        <end position="736"/>
    </location>
</feature>
<dbReference type="SUPFAM" id="SSF57184">
    <property type="entry name" value="Growth factor receptor domain"/>
    <property type="match status" value="1"/>
</dbReference>
<feature type="disulfide bond" evidence="12">
    <location>
        <begin position="1617"/>
        <end position="1632"/>
    </location>
</feature>
<comment type="caution">
    <text evidence="12">Lacks conserved residue(s) required for the propagation of feature annotation.</text>
</comment>
<feature type="repeat" description="LDL-receptor class B" evidence="13">
    <location>
        <begin position="4"/>
        <end position="46"/>
    </location>
</feature>
<dbReference type="SUPFAM" id="SSF57424">
    <property type="entry name" value="LDL receptor-like module"/>
    <property type="match status" value="21"/>
</dbReference>